<protein>
    <submittedName>
        <fullName evidence="1">Uncharacterized protein</fullName>
    </submittedName>
</protein>
<organism evidence="1">
    <name type="scientific">Timema shepardi</name>
    <name type="common">Walking stick</name>
    <dbReference type="NCBI Taxonomy" id="629360"/>
    <lineage>
        <taxon>Eukaryota</taxon>
        <taxon>Metazoa</taxon>
        <taxon>Ecdysozoa</taxon>
        <taxon>Arthropoda</taxon>
        <taxon>Hexapoda</taxon>
        <taxon>Insecta</taxon>
        <taxon>Pterygota</taxon>
        <taxon>Neoptera</taxon>
        <taxon>Polyneoptera</taxon>
        <taxon>Phasmatodea</taxon>
        <taxon>Timematodea</taxon>
        <taxon>Timematoidea</taxon>
        <taxon>Timematidae</taxon>
        <taxon>Timema</taxon>
    </lineage>
</organism>
<dbReference type="AlphaFoldDB" id="A0A7R9AQN3"/>
<reference evidence="1" key="1">
    <citation type="submission" date="2020-11" db="EMBL/GenBank/DDBJ databases">
        <authorList>
            <person name="Tran Van P."/>
        </authorList>
    </citation>
    <scope>NUCLEOTIDE SEQUENCE</scope>
</reference>
<dbReference type="PANTHER" id="PTHR47705">
    <property type="entry name" value="AGAP000321-PA"/>
    <property type="match status" value="1"/>
</dbReference>
<evidence type="ECO:0000313" key="1">
    <source>
        <dbReference type="EMBL" id="CAD7258566.1"/>
    </source>
</evidence>
<dbReference type="PANTHER" id="PTHR47705:SF1">
    <property type="entry name" value="PNP_UDP_1 DOMAIN-CONTAINING PROTEIN"/>
    <property type="match status" value="1"/>
</dbReference>
<dbReference type="EMBL" id="OC000878">
    <property type="protein sequence ID" value="CAD7258566.1"/>
    <property type="molecule type" value="Genomic_DNA"/>
</dbReference>
<name>A0A7R9AQN3_TIMSH</name>
<accession>A0A7R9AQN3</accession>
<gene>
    <name evidence="1" type="ORF">TSIB3V08_LOCUS2792</name>
</gene>
<proteinExistence type="predicted"/>
<sequence>MASFVLTDNSQLTSDSQYLDHIVMTPKRKTATSTTLAIERRAVVNNTNPGNDKVHVAGGDHRGIVINKEVTQGNKVASQFVVLQLSNECETKLAKQRTAQHSTAYLVIPNCVFGCSGLHHSKCSLLVTLVARHRSREWALLERRMYTISWNSDDEDQPMRYSGVTFNGPVLKSKAEQLAELLDNNQEFVCLEGWHRL</sequence>